<dbReference type="Proteomes" id="UP000789920">
    <property type="component" value="Unassembled WGS sequence"/>
</dbReference>
<proteinExistence type="predicted"/>
<feature type="non-terminal residue" evidence="1">
    <location>
        <position position="96"/>
    </location>
</feature>
<keyword evidence="2" id="KW-1185">Reference proteome</keyword>
<accession>A0ACA9SVT4</accession>
<evidence type="ECO:0000313" key="2">
    <source>
        <dbReference type="Proteomes" id="UP000789920"/>
    </source>
</evidence>
<dbReference type="EMBL" id="CAJVQC010162999">
    <property type="protein sequence ID" value="CAG8848930.1"/>
    <property type="molecule type" value="Genomic_DNA"/>
</dbReference>
<protein>
    <submittedName>
        <fullName evidence="1">30799_t:CDS:1</fullName>
    </submittedName>
</protein>
<reference evidence="1" key="1">
    <citation type="submission" date="2021-06" db="EMBL/GenBank/DDBJ databases">
        <authorList>
            <person name="Kallberg Y."/>
            <person name="Tangrot J."/>
            <person name="Rosling A."/>
        </authorList>
    </citation>
    <scope>NUCLEOTIDE SEQUENCE</scope>
    <source>
        <strain evidence="1">MA461A</strain>
    </source>
</reference>
<feature type="non-terminal residue" evidence="1">
    <location>
        <position position="1"/>
    </location>
</feature>
<sequence>VNEEENDSTESESSDDKEPDEIAKESDKNIEEPDTVAKDSIYELFLKVFVNDLLICTTKIEKPYYSARIYPDVCVHCGCLDGSKLANEYPHCNDCE</sequence>
<comment type="caution">
    <text evidence="1">The sequence shown here is derived from an EMBL/GenBank/DDBJ whole genome shotgun (WGS) entry which is preliminary data.</text>
</comment>
<organism evidence="1 2">
    <name type="scientific">Racocetra persica</name>
    <dbReference type="NCBI Taxonomy" id="160502"/>
    <lineage>
        <taxon>Eukaryota</taxon>
        <taxon>Fungi</taxon>
        <taxon>Fungi incertae sedis</taxon>
        <taxon>Mucoromycota</taxon>
        <taxon>Glomeromycotina</taxon>
        <taxon>Glomeromycetes</taxon>
        <taxon>Diversisporales</taxon>
        <taxon>Gigasporaceae</taxon>
        <taxon>Racocetra</taxon>
    </lineage>
</organism>
<name>A0ACA9SVT4_9GLOM</name>
<gene>
    <name evidence="1" type="ORF">RPERSI_LOCUS35366</name>
</gene>
<evidence type="ECO:0000313" key="1">
    <source>
        <dbReference type="EMBL" id="CAG8848930.1"/>
    </source>
</evidence>